<gene>
    <name evidence="2" type="ORF">Nepgr_020535</name>
</gene>
<protein>
    <submittedName>
        <fullName evidence="2">Uncharacterized protein</fullName>
    </submittedName>
</protein>
<feature type="region of interest" description="Disordered" evidence="1">
    <location>
        <begin position="1"/>
        <end position="28"/>
    </location>
</feature>
<dbReference type="EMBL" id="BSYO01000019">
    <property type="protein sequence ID" value="GMH18694.1"/>
    <property type="molecule type" value="Genomic_DNA"/>
</dbReference>
<accession>A0AAD3SXT4</accession>
<organism evidence="2 3">
    <name type="scientific">Nepenthes gracilis</name>
    <name type="common">Slender pitcher plant</name>
    <dbReference type="NCBI Taxonomy" id="150966"/>
    <lineage>
        <taxon>Eukaryota</taxon>
        <taxon>Viridiplantae</taxon>
        <taxon>Streptophyta</taxon>
        <taxon>Embryophyta</taxon>
        <taxon>Tracheophyta</taxon>
        <taxon>Spermatophyta</taxon>
        <taxon>Magnoliopsida</taxon>
        <taxon>eudicotyledons</taxon>
        <taxon>Gunneridae</taxon>
        <taxon>Pentapetalae</taxon>
        <taxon>Caryophyllales</taxon>
        <taxon>Nepenthaceae</taxon>
        <taxon>Nepenthes</taxon>
    </lineage>
</organism>
<feature type="compositionally biased region" description="Basic and acidic residues" evidence="1">
    <location>
        <begin position="1"/>
        <end position="15"/>
    </location>
</feature>
<evidence type="ECO:0000313" key="2">
    <source>
        <dbReference type="EMBL" id="GMH18694.1"/>
    </source>
</evidence>
<dbReference type="AlphaFoldDB" id="A0AAD3SXT4"/>
<proteinExistence type="predicted"/>
<name>A0AAD3SXT4_NEPGR</name>
<comment type="caution">
    <text evidence="2">The sequence shown here is derived from an EMBL/GenBank/DDBJ whole genome shotgun (WGS) entry which is preliminary data.</text>
</comment>
<keyword evidence="3" id="KW-1185">Reference proteome</keyword>
<dbReference type="PANTHER" id="PTHR34567">
    <property type="entry name" value="FK506-BINDING-LIKE PROTEIN"/>
    <property type="match status" value="1"/>
</dbReference>
<evidence type="ECO:0000313" key="3">
    <source>
        <dbReference type="Proteomes" id="UP001279734"/>
    </source>
</evidence>
<sequence>MARDNWGRKNAENYHQRQRSQNRRPPLSWHSSVPLWEKKFCSLVGAVPWRKLLETKKCLYLYDGVVKWNDSAGEEAFWNAKKRFWAEINGIPCDIKLPDPDIYIDEIDWDAEIDPELLLDLEREPVLPEETEQAGSIVFLGSPMDLAQSIPCTGWGDDNEDLREAIQSQSLPRIEDCDIPVISGDDCGWNNETDWDEWGRNAIKENRWDSWRGWNEWDNSRHVYVNENIMKENHWDSSRDFNRRDFERSRHGIVDWVGRPWEEGRNLSRCRVQPSTFTQEDYQVYRGCRSRQGKDRWCM</sequence>
<reference evidence="2" key="1">
    <citation type="submission" date="2023-05" db="EMBL/GenBank/DDBJ databases">
        <title>Nepenthes gracilis genome sequencing.</title>
        <authorList>
            <person name="Fukushima K."/>
        </authorList>
    </citation>
    <scope>NUCLEOTIDE SEQUENCE</scope>
    <source>
        <strain evidence="2">SING2019-196</strain>
    </source>
</reference>
<dbReference type="Proteomes" id="UP001279734">
    <property type="component" value="Unassembled WGS sequence"/>
</dbReference>
<dbReference type="PANTHER" id="PTHR34567:SF3">
    <property type="entry name" value="FK506-BINDING-LIKE PROTEIN"/>
    <property type="match status" value="1"/>
</dbReference>
<evidence type="ECO:0000256" key="1">
    <source>
        <dbReference type="SAM" id="MobiDB-lite"/>
    </source>
</evidence>